<feature type="compositionally biased region" description="Pro residues" evidence="1">
    <location>
        <begin position="63"/>
        <end position="72"/>
    </location>
</feature>
<gene>
    <name evidence="2" type="ORF">Taro_031746</name>
</gene>
<sequence>MHVPPENGDKRTWNGRRSTSDARIHALSTAVNQQTEPREAHRALSQVFSREVRRKWHEREPQRGPPVSPPPVRGAAGSRPPQGRQFGPLAGGPPVSPPRQQGGGGRRSAPAPAGGAGSAPASAGGPPVRPPRQQGGPPVRPRQRGGAAGSPRPAQGGPEVLGARWCSVLSVRVALRHVRGKTPQVVT</sequence>
<evidence type="ECO:0000313" key="3">
    <source>
        <dbReference type="Proteomes" id="UP000652761"/>
    </source>
</evidence>
<organism evidence="2 3">
    <name type="scientific">Colocasia esculenta</name>
    <name type="common">Wild taro</name>
    <name type="synonym">Arum esculentum</name>
    <dbReference type="NCBI Taxonomy" id="4460"/>
    <lineage>
        <taxon>Eukaryota</taxon>
        <taxon>Viridiplantae</taxon>
        <taxon>Streptophyta</taxon>
        <taxon>Embryophyta</taxon>
        <taxon>Tracheophyta</taxon>
        <taxon>Spermatophyta</taxon>
        <taxon>Magnoliopsida</taxon>
        <taxon>Liliopsida</taxon>
        <taxon>Araceae</taxon>
        <taxon>Aroideae</taxon>
        <taxon>Colocasieae</taxon>
        <taxon>Colocasia</taxon>
    </lineage>
</organism>
<protein>
    <submittedName>
        <fullName evidence="2">Uncharacterized protein</fullName>
    </submittedName>
</protein>
<dbReference type="AlphaFoldDB" id="A0A843W7C1"/>
<comment type="caution">
    <text evidence="2">The sequence shown here is derived from an EMBL/GenBank/DDBJ whole genome shotgun (WGS) entry which is preliminary data.</text>
</comment>
<evidence type="ECO:0000313" key="2">
    <source>
        <dbReference type="EMBL" id="MQL99029.1"/>
    </source>
</evidence>
<feature type="compositionally biased region" description="Basic and acidic residues" evidence="1">
    <location>
        <begin position="7"/>
        <end position="24"/>
    </location>
</feature>
<proteinExistence type="predicted"/>
<dbReference type="EMBL" id="NMUH01002284">
    <property type="protein sequence ID" value="MQL99029.1"/>
    <property type="molecule type" value="Genomic_DNA"/>
</dbReference>
<evidence type="ECO:0000256" key="1">
    <source>
        <dbReference type="SAM" id="MobiDB-lite"/>
    </source>
</evidence>
<accession>A0A843W7C1</accession>
<name>A0A843W7C1_COLES</name>
<feature type="compositionally biased region" description="Low complexity" evidence="1">
    <location>
        <begin position="107"/>
        <end position="137"/>
    </location>
</feature>
<reference evidence="2" key="1">
    <citation type="submission" date="2017-07" db="EMBL/GenBank/DDBJ databases">
        <title>Taro Niue Genome Assembly and Annotation.</title>
        <authorList>
            <person name="Atibalentja N."/>
            <person name="Keating K."/>
            <person name="Fields C.J."/>
        </authorList>
    </citation>
    <scope>NUCLEOTIDE SEQUENCE</scope>
    <source>
        <strain evidence="2">Niue_2</strain>
        <tissue evidence="2">Leaf</tissue>
    </source>
</reference>
<feature type="region of interest" description="Disordered" evidence="1">
    <location>
        <begin position="1"/>
        <end position="160"/>
    </location>
</feature>
<dbReference type="Proteomes" id="UP000652761">
    <property type="component" value="Unassembled WGS sequence"/>
</dbReference>
<keyword evidence="3" id="KW-1185">Reference proteome</keyword>